<accession>A0ABU5MYS6</accession>
<sequence length="1392" mass="152744">MKLIRLSAFLTGCLLYTGIAQADVFKATTDFPVLTAGTADFYIDTGRGALAIDAAAENNRDKFARATTTFSGLENEYEIQLTTLQETDGESIYRVWVGNDLIGTVTNDPTLTDYVRQVHSFPFTTVTAGTELSVEAMAVSNGRIPEGSGFAYARGRWARLELIPTASGGNATISGEQKKWHKVSFSWIGPDTSETAVVNPFADYRLNVTFTHTDSGTSFRVPGYYAADGDAANSSATSGNVWRAHFAPNLTGEWTYSASFRTGTDVAVSDAEDAGTSAAYFDGDTGTFRIADTDKSGRDFRGKGRLTYVGKHLLQHAETGEYFLKAGTDAPENLLAYDDVDDTPNDMNDKPNLRKSWGPHATDYDAVDASEYTWGSGNGTELLGAIKYLSDKGLNAFSFLTFSLDGDDDNVFPHLLVNGTAAYEAVADDTRWDSGEIYKDRFDVSKMAQWEQIFAYGDKKGMHLNFKTQETENETLMDNGAIGRERKLYIRELIARFSHHLGLSWNMGEESQDQTTAQVIEMTQYFKKIDPYGHNIVLHTYPGKHEVRYRPMLGTLSELTGTAIQTGSAIFDDVFPAALKWVTESAAAGKPWIVAVDEPGDPRYALRDANDPGDSWTNARKDVLWAVTMAGGAGVEFYYGYQTDHSDLNCQDFRTRDGFFDYCRYELEFFKNNNIPLERMSNEDALLTDPENHCLRETGKLYVVQLKNGGTDTLDLSAAIGNFTVKWYDPRNGGDLQFGSITNVGGGGVVNLGTAPSEPASDWIVLLERMEGMVLENDIWIEKDGLVIFEAEDTRSDLGLWEELSTITPHLGTGYLDFMGNSAPGGPVNSPLEYRFHITKPGLYYLHMHVARVTVGDRTDVANDCYVRVDGDYTAHPDAGTRWNDPATLSVLEEDTKLFGGKHNQFVWRAGPCLDPESGSDKVIPIYHFKAGETYSLWMSGRSKWFKADRIMFRHADVDVTEAQLLTNPTSQRGGLVTSSPNVNAGDDQTITLPENSATFEGSATDLGTVISTVWMQLEGPTTATLSGTNTTTLTASDLTEGVYRFQLTAVDDDGDSSSDDVSVTVVDPASWPTGTISLHADNPFVDYDVSTLDNPSMTLSTPINRNASDTGRTIGQSFTANSDLELGHIVLKTVGGSDLSTIASLPTIMLAILDMSDTSIIHRENFELTGLNVTSGDYVSFNLHSPVSLIAGGKYSFHLAYNTDDGAVDNTFNFRRTGNSSTVYDGGQAYDTSGTSLISWPLETLTTKSRDMEFGIAAYIESVGYENWLSDYGLPASTDPLSDYDGDGASNLDEYAMGGDPTDPAIGPNKPRLVINPNGNVSIYNMELNSPSTDLEYKVQWTTNMISGPWNESWNLIATNTATNPKLNEIRRRVWGENKDSIFFRVEVTRP</sequence>
<dbReference type="InterPro" id="IPR032260">
    <property type="entry name" value="DUF5060"/>
</dbReference>
<dbReference type="InterPro" id="IPR022409">
    <property type="entry name" value="PKD/Chitinase_dom"/>
</dbReference>
<evidence type="ECO:0000256" key="1">
    <source>
        <dbReference type="SAM" id="SignalP"/>
    </source>
</evidence>
<keyword evidence="1" id="KW-0732">Signal</keyword>
<organism evidence="3 4">
    <name type="scientific">Pontiella agarivorans</name>
    <dbReference type="NCBI Taxonomy" id="3038953"/>
    <lineage>
        <taxon>Bacteria</taxon>
        <taxon>Pseudomonadati</taxon>
        <taxon>Kiritimatiellota</taxon>
        <taxon>Kiritimatiellia</taxon>
        <taxon>Kiritimatiellales</taxon>
        <taxon>Pontiellaceae</taxon>
        <taxon>Pontiella</taxon>
    </lineage>
</organism>
<dbReference type="InterPro" id="IPR013783">
    <property type="entry name" value="Ig-like_fold"/>
</dbReference>
<feature type="signal peptide" evidence="1">
    <location>
        <begin position="1"/>
        <end position="22"/>
    </location>
</feature>
<dbReference type="SMART" id="SM00089">
    <property type="entry name" value="PKD"/>
    <property type="match status" value="1"/>
</dbReference>
<dbReference type="PANTHER" id="PTHR46182:SF2">
    <property type="entry name" value="FI19480P1"/>
    <property type="match status" value="1"/>
</dbReference>
<evidence type="ECO:0000259" key="2">
    <source>
        <dbReference type="SMART" id="SM00089"/>
    </source>
</evidence>
<name>A0ABU5MYS6_9BACT</name>
<dbReference type="Gene3D" id="2.60.40.10">
    <property type="entry name" value="Immunoglobulins"/>
    <property type="match status" value="2"/>
</dbReference>
<protein>
    <submittedName>
        <fullName evidence="3">DUF5060 domain-containing protein</fullName>
    </submittedName>
</protein>
<feature type="chain" id="PRO_5046630039" evidence="1">
    <location>
        <begin position="23"/>
        <end position="1392"/>
    </location>
</feature>
<proteinExistence type="predicted"/>
<dbReference type="EMBL" id="JARVCO010000010">
    <property type="protein sequence ID" value="MDZ8119126.1"/>
    <property type="molecule type" value="Genomic_DNA"/>
</dbReference>
<dbReference type="InterPro" id="IPR029865">
    <property type="entry name" value="KIAA0319-like"/>
</dbReference>
<evidence type="ECO:0000313" key="4">
    <source>
        <dbReference type="Proteomes" id="UP001290861"/>
    </source>
</evidence>
<gene>
    <name evidence="3" type="ORF">P9H32_10865</name>
</gene>
<dbReference type="InterPro" id="IPR035986">
    <property type="entry name" value="PKD_dom_sf"/>
</dbReference>
<dbReference type="RefSeq" id="WP_322608915.1">
    <property type="nucleotide sequence ID" value="NZ_JARVCO010000010.1"/>
</dbReference>
<dbReference type="Proteomes" id="UP001290861">
    <property type="component" value="Unassembled WGS sequence"/>
</dbReference>
<feature type="domain" description="PKD/Chitinase" evidence="2">
    <location>
        <begin position="982"/>
        <end position="1069"/>
    </location>
</feature>
<dbReference type="Gene3D" id="3.20.20.80">
    <property type="entry name" value="Glycosidases"/>
    <property type="match status" value="1"/>
</dbReference>
<dbReference type="Pfam" id="PF16586">
    <property type="entry name" value="DUF5060"/>
    <property type="match status" value="1"/>
</dbReference>
<dbReference type="Pfam" id="PF22352">
    <property type="entry name" value="K319L-like_PKD"/>
    <property type="match status" value="1"/>
</dbReference>
<reference evidence="3 4" key="1">
    <citation type="journal article" date="2024" name="Appl. Environ. Microbiol.">
        <title>Pontiella agarivorans sp. nov., a novel marine anaerobic bacterium capable of degrading macroalgal polysaccharides and fixing nitrogen.</title>
        <authorList>
            <person name="Liu N."/>
            <person name="Kivenson V."/>
            <person name="Peng X."/>
            <person name="Cui Z."/>
            <person name="Lankiewicz T.S."/>
            <person name="Gosselin K.M."/>
            <person name="English C.J."/>
            <person name="Blair E.M."/>
            <person name="O'Malley M.A."/>
            <person name="Valentine D.L."/>
        </authorList>
    </citation>
    <scope>NUCLEOTIDE SEQUENCE [LARGE SCALE GENOMIC DNA]</scope>
    <source>
        <strain evidence="3 4">NLcol2</strain>
    </source>
</reference>
<dbReference type="SUPFAM" id="SSF49299">
    <property type="entry name" value="PKD domain"/>
    <property type="match status" value="1"/>
</dbReference>
<keyword evidence="4" id="KW-1185">Reference proteome</keyword>
<dbReference type="PANTHER" id="PTHR46182">
    <property type="entry name" value="FI19480P1"/>
    <property type="match status" value="1"/>
</dbReference>
<evidence type="ECO:0000313" key="3">
    <source>
        <dbReference type="EMBL" id="MDZ8119126.1"/>
    </source>
</evidence>
<comment type="caution">
    <text evidence="3">The sequence shown here is derived from an EMBL/GenBank/DDBJ whole genome shotgun (WGS) entry which is preliminary data.</text>
</comment>